<organism evidence="7 8">
    <name type="scientific">Lotharella oceanica</name>
    <dbReference type="NCBI Taxonomy" id="641309"/>
    <lineage>
        <taxon>Eukaryota</taxon>
        <taxon>Sar</taxon>
        <taxon>Rhizaria</taxon>
        <taxon>Cercozoa</taxon>
        <taxon>Chlorarachniophyceae</taxon>
        <taxon>Lotharella</taxon>
    </lineage>
</organism>
<accession>A0A060DHQ4</accession>
<evidence type="ECO:0000256" key="1">
    <source>
        <dbReference type="ARBA" id="ARBA00022741"/>
    </source>
</evidence>
<dbReference type="CDD" id="cd18795">
    <property type="entry name" value="SF2_C_Ski2"/>
    <property type="match status" value="1"/>
</dbReference>
<gene>
    <name evidence="7" type="primary">U5snRNP</name>
    <name evidence="7" type="ORF">M951_chr3152</name>
</gene>
<dbReference type="SUPFAM" id="SSF52540">
    <property type="entry name" value="P-loop containing nucleoside triphosphate hydrolases"/>
    <property type="match status" value="1"/>
</dbReference>
<dbReference type="Gene3D" id="1.10.3380.10">
    <property type="entry name" value="Sec63 N-terminal domain-like domain"/>
    <property type="match status" value="1"/>
</dbReference>
<dbReference type="PROSITE" id="PS51194">
    <property type="entry name" value="HELICASE_CTER"/>
    <property type="match status" value="1"/>
</dbReference>
<dbReference type="InterPro" id="IPR050474">
    <property type="entry name" value="Hel308_SKI2-like"/>
</dbReference>
<dbReference type="InterPro" id="IPR014756">
    <property type="entry name" value="Ig_E-set"/>
</dbReference>
<dbReference type="SUPFAM" id="SSF158702">
    <property type="entry name" value="Sec63 N-terminal domain-like"/>
    <property type="match status" value="1"/>
</dbReference>
<dbReference type="GO" id="GO:0005524">
    <property type="term" value="F:ATP binding"/>
    <property type="evidence" value="ECO:0007669"/>
    <property type="project" value="UniProtKB-KW"/>
</dbReference>
<sequence>MEYNNSKNANLYMKINDLLIFDFIRKKIGISSSEVIDKIFKRSFFLFKEYKNKNILFIKYQKIFQYLSKLEFDFLIHLIENSNKNIKNKIHNNYLIEKIFDKENILNNLSINENETLLTKNKYINSKSSFKKKNNTLLYLKKEDVINGILMFEKLDSDSAGHEIIQKIYKFLMEYDDKKIEAHLIGILGFNNIKLIRFIINNKNIFINCLLIKKEIENIDQNNIKQHKKRKNFLKILKNSNLDIFSKVLKKKIYYSDNIKSFLTSSENKSVKSFKLPLGSYKLTTPLFDEINISFIVNRNNKKIKEFIKLDNLPDIFKKAFKSIKNFNYIQSKVYPMIINSNSNILLCAPTGSGKTLVAFLCTLKVLILLKNLVFKEITIYSPSVFYLAPMKALIKEITKKMKHIFQNFEVEIIDVTTDKKITKNDFKNKFVVITTPEKLDAITRKPYNNNVIKFMKLVILDEIHLLNSDRGVSIESLIARIRYFCDIYKRKIRLLSLSATFPNYIDLAELFHIKNGKGLFYFDENFRSCSINYHLLGAKPSKFMDINEIIYEILKENLISFLDKNNQIIVFVHSRKDTLLTGNLLNEILKFKKNNDALELENKLDEVINESGCFIDINSIKKLLKKKIGIHNAGMNKKFREMIEDMFKERMIKIIVSTATLAWGVNLPSKVVIVKGTKIYSPKINGWIEISILDLIQMFGRAGRPQFDKNGVGILITSIENIKYYTSLFNNNVEIESFFHRYIISFLNAEIANGVICSLSMSINWLFLTYYSIRVKKKMFSWLIQERHKIIQKEYLKVIKKTIHKSLGKLENINFINYDGSNLYSSEIGRISSFNIVNYITIEYLSKCCKFVPDDNNFLKLLVRSVEFKNIIVRIEELIELNQFFDIIPIPVDLNINLAYIKIIILIENYISKSWVSGTVLQCDSSFIIQNILRIIRAISQISLKKLNLVCFKLSLKFFKMIDNQLWNVLIPYRQIKLIPEYFFTKITNNKMLFNNFFFKIMSEKNLDFIISEKTTTIKSMFLHFPVLKIKSISSPVSNELIIVQINIVPNFKWNEEIHAASEFFWLIISDSNNSKIIYYDLFSLKKNNIKSLIFFNILLSIKITKIPLLFIEIISDRWLRSEFVMTISIKDLIFSMGLKYKLDYMNLGKQLNHDKNILYFKKFKKVSKLFERNEIIFLKKFVDTDKDIYIVVSFGYNKKMLLNFILLSRARDVTIKKNKQRNYYLYSYKKKNIISLEEYKNDFFQSCIHHPKEGIIICFINDQEKNFNFNNFSMANLFEFNPILDFNKFNKINNKNLLLIVDEFLFDSLEERAEIEFIITKIKILNVKKKYGIRSIYFSFLYNNYDDLCNWLFIRKEFIINLYEKNKNKMLLKYFEKYLVNSSNREVLYQSYYLINVSNKLNDLFVVIFPTIINVYEFIENLDIYFEYFRENDNSFFLNRVKISKFLKILYYRGIGLFLKIKDFVLREFSISTIISSYISTLISSVYYWNIIPVKFVKILVVYNEREDYGNFSENNKIFLFLNKFISKWIKKNKIYIFLSNNYKNIIHNYEKCCFLNSTLSTNIDKFFNNLFVIIRDKKRDIFRSFLTWTFLEKSIKRNPNYYRLENSDIKNLNFYYNGLIQKFFLNLDKLKITNTTKKINKKNSNIFLLVNKYNINQKIVFQIKKKLITINSYKVILKILNFLLENDTSKNNINAILEIFSNYELRFIHNRTNFCSVNLYKTLIKYMQREIIIEEIKDCFADLLKKCYTYLNFLLDLSILKGNGYTTLLFLEFIQVFNQALPNKKLINFQIPFFSVTRNRISNDLRLNEISDFHYLDINCIKKSFQISMFESREFSCYVGSRYSISIYYIHKKKVNITNSILKDYIYSIITENSLFANDNNKWLKYNDNYIYEKNIWIIVMNVEKNILLFSKKLNIEYNNKFKLIIEKGICYFSIIITNLNYLGYEIAII</sequence>
<dbReference type="InterPro" id="IPR014001">
    <property type="entry name" value="Helicase_ATP-bd"/>
</dbReference>
<dbReference type="Gene3D" id="3.40.50.300">
    <property type="entry name" value="P-loop containing nucleotide triphosphate hydrolases"/>
    <property type="match status" value="2"/>
</dbReference>
<dbReference type="FunFam" id="3.40.50.300:FF:003287">
    <property type="entry name" value="U5 small nuclear ribonucleoprotein 200 kDa helicase"/>
    <property type="match status" value="1"/>
</dbReference>
<evidence type="ECO:0000313" key="8">
    <source>
        <dbReference type="Proteomes" id="UP000243670"/>
    </source>
</evidence>
<protein>
    <submittedName>
        <fullName evidence="7">U5 small nuclear ribonucleoprotein 200kDa subunit</fullName>
    </submittedName>
</protein>
<dbReference type="GO" id="GO:0016787">
    <property type="term" value="F:hydrolase activity"/>
    <property type="evidence" value="ECO:0007669"/>
    <property type="project" value="UniProtKB-KW"/>
</dbReference>
<geneLocation type="nucleomorph" evidence="7"/>
<dbReference type="InterPro" id="IPR035892">
    <property type="entry name" value="C2_domain_sf"/>
</dbReference>
<feature type="domain" description="Helicase ATP-binding" evidence="5">
    <location>
        <begin position="336"/>
        <end position="520"/>
    </location>
</feature>
<reference evidence="7 8" key="1">
    <citation type="journal article" date="2014" name="BMC Genomics">
        <title>Nucleomorph and plastid genome sequences of the chlorarachniophyte Lotharella oceanica: convergent reductive evolution and frequent recombination in nucleomorph-bearing algae.</title>
        <authorList>
            <person name="Tanifuji G."/>
            <person name="Onodera N.T."/>
            <person name="Brown M.W."/>
            <person name="Curtis B.A."/>
            <person name="Roger A.J."/>
            <person name="Ka-Shu Wong G."/>
            <person name="Melkonian M."/>
            <person name="Archibald J.M."/>
        </authorList>
    </citation>
    <scope>NUCLEOTIDE SEQUENCE [LARGE SCALE GENOMIC DNA]</scope>
    <source>
        <strain evidence="7 8">CCMP622</strain>
    </source>
</reference>
<keyword evidence="3" id="KW-0347">Helicase</keyword>
<evidence type="ECO:0000256" key="2">
    <source>
        <dbReference type="ARBA" id="ARBA00022801"/>
    </source>
</evidence>
<dbReference type="InterPro" id="IPR027417">
    <property type="entry name" value="P-loop_NTPase"/>
</dbReference>
<dbReference type="Gene3D" id="1.10.10.10">
    <property type="entry name" value="Winged helix-like DNA-binding domain superfamily/Winged helix DNA-binding domain"/>
    <property type="match status" value="2"/>
</dbReference>
<dbReference type="GO" id="GO:0003676">
    <property type="term" value="F:nucleic acid binding"/>
    <property type="evidence" value="ECO:0007669"/>
    <property type="project" value="InterPro"/>
</dbReference>
<dbReference type="GO" id="GO:0004386">
    <property type="term" value="F:helicase activity"/>
    <property type="evidence" value="ECO:0007669"/>
    <property type="project" value="UniProtKB-KW"/>
</dbReference>
<dbReference type="GO" id="GO:1990904">
    <property type="term" value="C:ribonucleoprotein complex"/>
    <property type="evidence" value="ECO:0007669"/>
    <property type="project" value="UniProtKB-KW"/>
</dbReference>
<evidence type="ECO:0000256" key="4">
    <source>
        <dbReference type="ARBA" id="ARBA00022840"/>
    </source>
</evidence>
<evidence type="ECO:0000259" key="5">
    <source>
        <dbReference type="PROSITE" id="PS51192"/>
    </source>
</evidence>
<keyword evidence="7" id="KW-0687">Ribonucleoprotein</keyword>
<dbReference type="SMART" id="SM00487">
    <property type="entry name" value="DEXDc"/>
    <property type="match status" value="1"/>
</dbReference>
<dbReference type="Pfam" id="PF02889">
    <property type="entry name" value="Sec63"/>
    <property type="match status" value="1"/>
</dbReference>
<dbReference type="InterPro" id="IPR011545">
    <property type="entry name" value="DEAD/DEAH_box_helicase_dom"/>
</dbReference>
<dbReference type="EMBL" id="CP006629">
    <property type="protein sequence ID" value="AIB10049.1"/>
    <property type="molecule type" value="Genomic_DNA"/>
</dbReference>
<dbReference type="InterPro" id="IPR004179">
    <property type="entry name" value="Sec63-dom"/>
</dbReference>
<dbReference type="InterPro" id="IPR001650">
    <property type="entry name" value="Helicase_C-like"/>
</dbReference>
<evidence type="ECO:0000259" key="6">
    <source>
        <dbReference type="PROSITE" id="PS51194"/>
    </source>
</evidence>
<dbReference type="Gene3D" id="2.60.40.150">
    <property type="entry name" value="C2 domain"/>
    <property type="match status" value="1"/>
</dbReference>
<feature type="domain" description="Helicase C-terminal" evidence="6">
    <location>
        <begin position="546"/>
        <end position="768"/>
    </location>
</feature>
<proteinExistence type="predicted"/>
<dbReference type="SUPFAM" id="SSF81296">
    <property type="entry name" value="E set domains"/>
    <property type="match status" value="1"/>
</dbReference>
<dbReference type="Proteomes" id="UP000243670">
    <property type="component" value="Nucleomorph 3"/>
</dbReference>
<keyword evidence="7" id="KW-0542">Nucleomorph</keyword>
<dbReference type="PANTHER" id="PTHR47961:SF4">
    <property type="entry name" value="ACTIVATING SIGNAL COINTEGRATOR 1 COMPLEX SUBUNIT 3"/>
    <property type="match status" value="1"/>
</dbReference>
<keyword evidence="4" id="KW-0067">ATP-binding</keyword>
<keyword evidence="1" id="KW-0547">Nucleotide-binding</keyword>
<dbReference type="SMART" id="SM00490">
    <property type="entry name" value="HELICc"/>
    <property type="match status" value="1"/>
</dbReference>
<dbReference type="GO" id="GO:0005634">
    <property type="term" value="C:nucleus"/>
    <property type="evidence" value="ECO:0007669"/>
    <property type="project" value="TreeGrafter"/>
</dbReference>
<dbReference type="Pfam" id="PF00271">
    <property type="entry name" value="Helicase_C"/>
    <property type="match status" value="1"/>
</dbReference>
<evidence type="ECO:0000256" key="3">
    <source>
        <dbReference type="ARBA" id="ARBA00022806"/>
    </source>
</evidence>
<dbReference type="Pfam" id="PF00270">
    <property type="entry name" value="DEAD"/>
    <property type="match status" value="1"/>
</dbReference>
<dbReference type="SMART" id="SM00973">
    <property type="entry name" value="Sec63"/>
    <property type="match status" value="1"/>
</dbReference>
<evidence type="ECO:0000313" key="7">
    <source>
        <dbReference type="EMBL" id="AIB10049.1"/>
    </source>
</evidence>
<dbReference type="InterPro" id="IPR036388">
    <property type="entry name" value="WH-like_DNA-bd_sf"/>
</dbReference>
<keyword evidence="2" id="KW-0378">Hydrolase</keyword>
<dbReference type="PROSITE" id="PS51192">
    <property type="entry name" value="HELICASE_ATP_BIND_1"/>
    <property type="match status" value="1"/>
</dbReference>
<dbReference type="PANTHER" id="PTHR47961">
    <property type="entry name" value="DNA POLYMERASE THETA, PUTATIVE (AFU_ORTHOLOGUE AFUA_1G05260)-RELATED"/>
    <property type="match status" value="1"/>
</dbReference>
<name>A0A060DHQ4_9EUKA</name>